<evidence type="ECO:0000259" key="1">
    <source>
        <dbReference type="Pfam" id="PF18765"/>
    </source>
</evidence>
<reference evidence="2 3" key="1">
    <citation type="submission" date="2017-09" db="EMBL/GenBank/DDBJ databases">
        <title>Depth-based differentiation of microbial function through sediment-hosted aquifers and enrichment of novel symbionts in the deep terrestrial subsurface.</title>
        <authorList>
            <person name="Probst A.J."/>
            <person name="Ladd B."/>
            <person name="Jarett J.K."/>
            <person name="Geller-Mcgrath D.E."/>
            <person name="Sieber C.M."/>
            <person name="Emerson J.B."/>
            <person name="Anantharaman K."/>
            <person name="Thomas B.C."/>
            <person name="Malmstrom R."/>
            <person name="Stieglmeier M."/>
            <person name="Klingl A."/>
            <person name="Woyke T."/>
            <person name="Ryan C.M."/>
            <person name="Banfield J.F."/>
        </authorList>
    </citation>
    <scope>NUCLEOTIDE SEQUENCE [LARGE SCALE GENOMIC DNA]</scope>
    <source>
        <strain evidence="2">CG11_big_fil_rev_8_21_14_0_20_39_10</strain>
    </source>
</reference>
<accession>A0A2M6K8A5</accession>
<dbReference type="PANTHER" id="PTHR43852">
    <property type="entry name" value="NUCLEOTIDYLTRANSFERASE"/>
    <property type="match status" value="1"/>
</dbReference>
<dbReference type="NCBIfam" id="NF047752">
    <property type="entry name" value="MntA_antitoxin"/>
    <property type="match status" value="1"/>
</dbReference>
<evidence type="ECO:0000313" key="3">
    <source>
        <dbReference type="Proteomes" id="UP000230869"/>
    </source>
</evidence>
<dbReference type="Gene3D" id="3.30.460.10">
    <property type="entry name" value="Beta Polymerase, domain 2"/>
    <property type="match status" value="1"/>
</dbReference>
<sequence length="133" mass="15913">MDITKKQKQEFKKLAEKYKLNFLVLFGSQAEGVARSGSDYDIGYSPQKEIDYRKEYFMEREIARILKQGKIDLASTKRATPLLMYNMAYNSQLLFEREKNSFDYFQMYAFKMYIEAKPLFKMIHDYIDIKYGD</sequence>
<dbReference type="PANTHER" id="PTHR43852:SF3">
    <property type="entry name" value="NUCLEOTIDYLTRANSFERASE"/>
    <property type="match status" value="1"/>
</dbReference>
<dbReference type="Proteomes" id="UP000230869">
    <property type="component" value="Unassembled WGS sequence"/>
</dbReference>
<dbReference type="InterPro" id="IPR052930">
    <property type="entry name" value="TA_antitoxin_MntA"/>
</dbReference>
<dbReference type="InterPro" id="IPR043519">
    <property type="entry name" value="NT_sf"/>
</dbReference>
<dbReference type="AlphaFoldDB" id="A0A2M6K8A5"/>
<dbReference type="EMBL" id="PCWW01000070">
    <property type="protein sequence ID" value="PIR12799.1"/>
    <property type="molecule type" value="Genomic_DNA"/>
</dbReference>
<protein>
    <recommendedName>
        <fullName evidence="1">Polymerase beta nucleotidyltransferase domain-containing protein</fullName>
    </recommendedName>
</protein>
<dbReference type="SUPFAM" id="SSF81301">
    <property type="entry name" value="Nucleotidyltransferase"/>
    <property type="match status" value="1"/>
</dbReference>
<comment type="caution">
    <text evidence="2">The sequence shown here is derived from an EMBL/GenBank/DDBJ whole genome shotgun (WGS) entry which is preliminary data.</text>
</comment>
<gene>
    <name evidence="2" type="ORF">COV49_04145</name>
</gene>
<proteinExistence type="predicted"/>
<evidence type="ECO:0000313" key="2">
    <source>
        <dbReference type="EMBL" id="PIR12799.1"/>
    </source>
</evidence>
<feature type="domain" description="Polymerase beta nucleotidyltransferase" evidence="1">
    <location>
        <begin position="11"/>
        <end position="99"/>
    </location>
</feature>
<name>A0A2M6K8A5_9BACT</name>
<dbReference type="InterPro" id="IPR041633">
    <property type="entry name" value="Polbeta"/>
</dbReference>
<organism evidence="2 3">
    <name type="scientific">Candidatus Falkowbacteria bacterium CG11_big_fil_rev_8_21_14_0_20_39_10</name>
    <dbReference type="NCBI Taxonomy" id="1974570"/>
    <lineage>
        <taxon>Bacteria</taxon>
        <taxon>Candidatus Falkowiibacteriota</taxon>
    </lineage>
</organism>
<dbReference type="CDD" id="cd05403">
    <property type="entry name" value="NT_KNTase_like"/>
    <property type="match status" value="1"/>
</dbReference>
<dbReference type="Pfam" id="PF18765">
    <property type="entry name" value="Polbeta"/>
    <property type="match status" value="1"/>
</dbReference>